<feature type="region of interest" description="Disordered" evidence="1">
    <location>
        <begin position="217"/>
        <end position="236"/>
    </location>
</feature>
<dbReference type="RefSeq" id="XP_056074272.1">
    <property type="nucleotide sequence ID" value="XM_056210799.1"/>
</dbReference>
<dbReference type="AlphaFoldDB" id="A0A9W9CE92"/>
<dbReference type="EMBL" id="JAPEUX010000002">
    <property type="protein sequence ID" value="KAJ4357413.1"/>
    <property type="molecule type" value="Genomic_DNA"/>
</dbReference>
<sequence>MNAPTPAAQLDPDEVMAAMRARVQEMGEAAVLQRRSPDEVQLVEEVYPVFSEEIASRAGVYAEPEQDDEVAMNDQEQEFAVDELFQEARRRRHSHGYLSWSELDNPNVDPMDHGEANANNARTRGDSIDTLFVEHPEDDGIDIDALIRESLEDGDGDIENNRSRSRAAYPVVVEEGDSDDEDARLYMLGPPSRRRHQARRNMQIQRDHLRDALYSRVSTMSQVSRASRARRERRADARHRRVLEGLTQEMGPDDEEVQPGNNAGAIPGSHIPTGLDLPQGFARDTDPIPWYAPTSPQHARFGTLPDVLFGRSPTPGPGSPLDPRHRSASSAPIAARVYAPALAPAPNAVPARRSDHLTVDEQIQTARSNIMRNYHYVGEFANVETIAHDGWYHTVLQRHPDVLVEVQVRADGYCMIGEHAIFFRFRR</sequence>
<feature type="compositionally biased region" description="Basic residues" evidence="1">
    <location>
        <begin position="227"/>
        <end position="236"/>
    </location>
</feature>
<dbReference type="Proteomes" id="UP001140513">
    <property type="component" value="Unassembled WGS sequence"/>
</dbReference>
<dbReference type="GeneID" id="80905518"/>
<evidence type="ECO:0000313" key="3">
    <source>
        <dbReference type="Proteomes" id="UP001140513"/>
    </source>
</evidence>
<proteinExistence type="predicted"/>
<dbReference type="OrthoDB" id="10684038at2759"/>
<name>A0A9W9CE92_9PLEO</name>
<gene>
    <name evidence="2" type="ORF">N0V89_001988</name>
</gene>
<accession>A0A9W9CE92</accession>
<organism evidence="2 3">
    <name type="scientific">Didymosphaeria variabile</name>
    <dbReference type="NCBI Taxonomy" id="1932322"/>
    <lineage>
        <taxon>Eukaryota</taxon>
        <taxon>Fungi</taxon>
        <taxon>Dikarya</taxon>
        <taxon>Ascomycota</taxon>
        <taxon>Pezizomycotina</taxon>
        <taxon>Dothideomycetes</taxon>
        <taxon>Pleosporomycetidae</taxon>
        <taxon>Pleosporales</taxon>
        <taxon>Massarineae</taxon>
        <taxon>Didymosphaeriaceae</taxon>
        <taxon>Didymosphaeria</taxon>
    </lineage>
</organism>
<evidence type="ECO:0000256" key="1">
    <source>
        <dbReference type="SAM" id="MobiDB-lite"/>
    </source>
</evidence>
<protein>
    <submittedName>
        <fullName evidence="2">Uncharacterized protein</fullName>
    </submittedName>
</protein>
<keyword evidence="3" id="KW-1185">Reference proteome</keyword>
<comment type="caution">
    <text evidence="2">The sequence shown here is derived from an EMBL/GenBank/DDBJ whole genome shotgun (WGS) entry which is preliminary data.</text>
</comment>
<evidence type="ECO:0000313" key="2">
    <source>
        <dbReference type="EMBL" id="KAJ4357413.1"/>
    </source>
</evidence>
<reference evidence="2" key="1">
    <citation type="submission" date="2022-10" db="EMBL/GenBank/DDBJ databases">
        <title>Tapping the CABI collections for fungal endophytes: first genome assemblies for Collariella, Neodidymelliopsis, Ascochyta clinopodiicola, Didymella pomorum, Didymosphaeria variabile, Neocosmospora piperis and Neocucurbitaria cava.</title>
        <authorList>
            <person name="Hill R."/>
        </authorList>
    </citation>
    <scope>NUCLEOTIDE SEQUENCE</scope>
    <source>
        <strain evidence="2">IMI 356815</strain>
    </source>
</reference>